<comment type="caution">
    <text evidence="7">The sequence shown here is derived from an EMBL/GenBank/DDBJ whole genome shotgun (WGS) entry which is preliminary data.</text>
</comment>
<protein>
    <submittedName>
        <fullName evidence="7">Sigma-70 family RNA polymerase sigma factor</fullName>
    </submittedName>
</protein>
<dbReference type="SUPFAM" id="SSF88659">
    <property type="entry name" value="Sigma3 and sigma4 domains of RNA polymerase sigma factors"/>
    <property type="match status" value="1"/>
</dbReference>
<keyword evidence="4" id="KW-0804">Transcription</keyword>
<feature type="domain" description="RNA polymerase sigma-70 region 2" evidence="5">
    <location>
        <begin position="21"/>
        <end position="87"/>
    </location>
</feature>
<evidence type="ECO:0000256" key="1">
    <source>
        <dbReference type="ARBA" id="ARBA00010641"/>
    </source>
</evidence>
<dbReference type="PANTHER" id="PTHR43133">
    <property type="entry name" value="RNA POLYMERASE ECF-TYPE SIGMA FACTO"/>
    <property type="match status" value="1"/>
</dbReference>
<evidence type="ECO:0000256" key="2">
    <source>
        <dbReference type="ARBA" id="ARBA00023015"/>
    </source>
</evidence>
<dbReference type="EMBL" id="JBHUMJ010000002">
    <property type="protein sequence ID" value="MFD2701433.1"/>
    <property type="molecule type" value="Genomic_DNA"/>
</dbReference>
<dbReference type="InterPro" id="IPR039425">
    <property type="entry name" value="RNA_pol_sigma-70-like"/>
</dbReference>
<dbReference type="CDD" id="cd06171">
    <property type="entry name" value="Sigma70_r4"/>
    <property type="match status" value="1"/>
</dbReference>
<evidence type="ECO:0000259" key="5">
    <source>
        <dbReference type="Pfam" id="PF04542"/>
    </source>
</evidence>
<evidence type="ECO:0000313" key="8">
    <source>
        <dbReference type="Proteomes" id="UP001597540"/>
    </source>
</evidence>
<dbReference type="NCBIfam" id="TIGR02937">
    <property type="entry name" value="sigma70-ECF"/>
    <property type="match status" value="1"/>
</dbReference>
<dbReference type="InterPro" id="IPR036388">
    <property type="entry name" value="WH-like_DNA-bd_sf"/>
</dbReference>
<gene>
    <name evidence="7" type="ORF">ACFSVM_13220</name>
</gene>
<proteinExistence type="inferred from homology"/>
<dbReference type="PANTHER" id="PTHR43133:SF51">
    <property type="entry name" value="RNA POLYMERASE SIGMA FACTOR"/>
    <property type="match status" value="1"/>
</dbReference>
<accession>A0ABW5SNR8</accession>
<dbReference type="InterPro" id="IPR013249">
    <property type="entry name" value="RNA_pol_sigma70_r4_t2"/>
</dbReference>
<dbReference type="InterPro" id="IPR014284">
    <property type="entry name" value="RNA_pol_sigma-70_dom"/>
</dbReference>
<dbReference type="SUPFAM" id="SSF88946">
    <property type="entry name" value="Sigma2 domain of RNA polymerase sigma factors"/>
    <property type="match status" value="1"/>
</dbReference>
<dbReference type="Proteomes" id="UP001597540">
    <property type="component" value="Unassembled WGS sequence"/>
</dbReference>
<reference evidence="8" key="1">
    <citation type="journal article" date="2019" name="Int. J. Syst. Evol. Microbiol.">
        <title>The Global Catalogue of Microorganisms (GCM) 10K type strain sequencing project: providing services to taxonomists for standard genome sequencing and annotation.</title>
        <authorList>
            <consortium name="The Broad Institute Genomics Platform"/>
            <consortium name="The Broad Institute Genome Sequencing Center for Infectious Disease"/>
            <person name="Wu L."/>
            <person name="Ma J."/>
        </authorList>
    </citation>
    <scope>NUCLEOTIDE SEQUENCE [LARGE SCALE GENOMIC DNA]</scope>
    <source>
        <strain evidence="8">KCTC 33849</strain>
    </source>
</reference>
<dbReference type="Pfam" id="PF04542">
    <property type="entry name" value="Sigma70_r2"/>
    <property type="match status" value="1"/>
</dbReference>
<dbReference type="Gene3D" id="1.10.1740.10">
    <property type="match status" value="1"/>
</dbReference>
<dbReference type="InterPro" id="IPR013325">
    <property type="entry name" value="RNA_pol_sigma_r2"/>
</dbReference>
<keyword evidence="3" id="KW-0731">Sigma factor</keyword>
<keyword evidence="2" id="KW-0805">Transcription regulation</keyword>
<feature type="domain" description="RNA polymerase sigma factor 70 region 4 type 2" evidence="6">
    <location>
        <begin position="108"/>
        <end position="158"/>
    </location>
</feature>
<name>A0ABW5SNR8_9BACL</name>
<organism evidence="7 8">
    <name type="scientific">Paenibacillus shunpengii</name>
    <dbReference type="NCBI Taxonomy" id="2054424"/>
    <lineage>
        <taxon>Bacteria</taxon>
        <taxon>Bacillati</taxon>
        <taxon>Bacillota</taxon>
        <taxon>Bacilli</taxon>
        <taxon>Bacillales</taxon>
        <taxon>Paenibacillaceae</taxon>
        <taxon>Paenibacillus</taxon>
    </lineage>
</organism>
<evidence type="ECO:0000256" key="4">
    <source>
        <dbReference type="ARBA" id="ARBA00023163"/>
    </source>
</evidence>
<evidence type="ECO:0000259" key="6">
    <source>
        <dbReference type="Pfam" id="PF08281"/>
    </source>
</evidence>
<sequence>MDIVKEVKKAQRGNISSFEQLISAYKVTMYQVARTILVSDADCSDAMQEAIIKAFSKLKSLREPQYFKTWLLRIVINECNQIHRRNKNVIDFNELKTPFTNESGFERVELEQLLSTLPEDEGRLLKLYHIEDISIKDIADIYEKPENTIKTWLRRARENARSLWEEQEEFTWKSGSRKL</sequence>
<keyword evidence="8" id="KW-1185">Reference proteome</keyword>
<dbReference type="Pfam" id="PF08281">
    <property type="entry name" value="Sigma70_r4_2"/>
    <property type="match status" value="1"/>
</dbReference>
<dbReference type="InterPro" id="IPR013324">
    <property type="entry name" value="RNA_pol_sigma_r3/r4-like"/>
</dbReference>
<comment type="similarity">
    <text evidence="1">Belongs to the sigma-70 factor family. ECF subfamily.</text>
</comment>
<dbReference type="Gene3D" id="1.10.10.10">
    <property type="entry name" value="Winged helix-like DNA-binding domain superfamily/Winged helix DNA-binding domain"/>
    <property type="match status" value="1"/>
</dbReference>
<dbReference type="RefSeq" id="WP_379262636.1">
    <property type="nucleotide sequence ID" value="NZ_JBHUMJ010000002.1"/>
</dbReference>
<evidence type="ECO:0000256" key="3">
    <source>
        <dbReference type="ARBA" id="ARBA00023082"/>
    </source>
</evidence>
<evidence type="ECO:0000313" key="7">
    <source>
        <dbReference type="EMBL" id="MFD2701433.1"/>
    </source>
</evidence>
<dbReference type="InterPro" id="IPR007627">
    <property type="entry name" value="RNA_pol_sigma70_r2"/>
</dbReference>